<feature type="compositionally biased region" description="Low complexity" evidence="1">
    <location>
        <begin position="451"/>
        <end position="467"/>
    </location>
</feature>
<protein>
    <submittedName>
        <fullName evidence="2">Uncharacterized protein</fullName>
    </submittedName>
</protein>
<accession>A0A818CXB2</accession>
<evidence type="ECO:0000256" key="1">
    <source>
        <dbReference type="SAM" id="MobiDB-lite"/>
    </source>
</evidence>
<feature type="compositionally biased region" description="Polar residues" evidence="1">
    <location>
        <begin position="599"/>
        <end position="625"/>
    </location>
</feature>
<feature type="compositionally biased region" description="Polar residues" evidence="1">
    <location>
        <begin position="400"/>
        <end position="442"/>
    </location>
</feature>
<dbReference type="Proteomes" id="UP000663825">
    <property type="component" value="Unassembled WGS sequence"/>
</dbReference>
<sequence>MNSLDIQQQLADQRRGRYVRVSDVDRRLLIDTYKKGEDFIALAKKLNIKRSTARSILRTFIDEGRVSAKQRAGTRLRFITEDEAEMIREMKRRHPLITIGQIQMRLQRTSNRVLSKASISRILTNSIRLGKRAKRSVDGEDDPDGMNETMPNGNDEFMQLSSDENTGGAIFIDDTNDDEDDDDGMMDNTSSLNNLDDFQRFMLRKTSVNGDDSMVNENLEQCDDNGYAITYPQLGSEEDEDELSDENEIPTPVDLRSEIASTPSAVNGNGPILNENGCWNLSTNAVKSEPVCVFVNRNYDENSSDSEHLQEQPLTIDEEPTKTPNTNASAISNSQSTAFRRGKSCPICGEKNFSRLSHHLTVSHNLQRHEMLTLLAYTDQNNNNNNNNTNNHHHHHPSIASVSGSSPTNTPSIALDKSPQQTPISINTNNQQITCPSSPSNESDNHKINQSSSLTTTTTTLTTTSSSPIDNQSSNYLPVDGKKRLLCPRCDTWVLNLTDHLIKKHHLISKQERLPFLRLARNRYATPSSTPNPIANGNDEKLATNSFLISPDHSSPNTNQTNEQQSQSQQQSNLLQQAANRKYQNIVKKYRKRLFATMQPPTSNHSATSSLSNCNTPNNSIEKSTSLSSYDHSLVQSNLTLPLQEQTSATAAAAAAAAAGNHNLLTMNSIQSLLNNNSNNQCKQEKFKFSSLNDNFSTRTFSAIKTSGNNNNAKDQQQLSTHQKFEQRLTVFRQQFAVTLAMQNSLMQQMELLQRSFVCIEDEWNDMRKQIIS</sequence>
<reference evidence="2" key="1">
    <citation type="submission" date="2021-02" db="EMBL/GenBank/DDBJ databases">
        <authorList>
            <person name="Nowell W R."/>
        </authorList>
    </citation>
    <scope>NUCLEOTIDE SEQUENCE</scope>
</reference>
<feature type="region of interest" description="Disordered" evidence="1">
    <location>
        <begin position="132"/>
        <end position="151"/>
    </location>
</feature>
<dbReference type="SUPFAM" id="SSF46689">
    <property type="entry name" value="Homeodomain-like"/>
    <property type="match status" value="1"/>
</dbReference>
<proteinExistence type="predicted"/>
<feature type="region of interest" description="Disordered" evidence="1">
    <location>
        <begin position="547"/>
        <end position="574"/>
    </location>
</feature>
<name>A0A818CXB2_9BILA</name>
<dbReference type="AlphaFoldDB" id="A0A818CXB2"/>
<feature type="region of interest" description="Disordered" evidence="1">
    <location>
        <begin position="166"/>
        <end position="188"/>
    </location>
</feature>
<feature type="compositionally biased region" description="Low complexity" evidence="1">
    <location>
        <begin position="381"/>
        <end position="390"/>
    </location>
</feature>
<feature type="compositionally biased region" description="Low complexity" evidence="1">
    <location>
        <begin position="554"/>
        <end position="574"/>
    </location>
</feature>
<dbReference type="EMBL" id="CAJNXB010005654">
    <property type="protein sequence ID" value="CAF3434761.1"/>
    <property type="molecule type" value="Genomic_DNA"/>
</dbReference>
<feature type="region of interest" description="Disordered" evidence="1">
    <location>
        <begin position="301"/>
        <end position="330"/>
    </location>
</feature>
<gene>
    <name evidence="2" type="ORF">TIS948_LOCUS30651</name>
</gene>
<organism evidence="2 3">
    <name type="scientific">Rotaria socialis</name>
    <dbReference type="NCBI Taxonomy" id="392032"/>
    <lineage>
        <taxon>Eukaryota</taxon>
        <taxon>Metazoa</taxon>
        <taxon>Spiralia</taxon>
        <taxon>Gnathifera</taxon>
        <taxon>Rotifera</taxon>
        <taxon>Eurotatoria</taxon>
        <taxon>Bdelloidea</taxon>
        <taxon>Philodinida</taxon>
        <taxon>Philodinidae</taxon>
        <taxon>Rotaria</taxon>
    </lineage>
</organism>
<feature type="region of interest" description="Disordered" evidence="1">
    <location>
        <begin position="379"/>
        <end position="478"/>
    </location>
</feature>
<comment type="caution">
    <text evidence="2">The sequence shown here is derived from an EMBL/GenBank/DDBJ whole genome shotgun (WGS) entry which is preliminary data.</text>
</comment>
<evidence type="ECO:0000313" key="3">
    <source>
        <dbReference type="Proteomes" id="UP000663825"/>
    </source>
</evidence>
<evidence type="ECO:0000313" key="2">
    <source>
        <dbReference type="EMBL" id="CAF3434761.1"/>
    </source>
</evidence>
<dbReference type="OrthoDB" id="10046820at2759"/>
<dbReference type="InterPro" id="IPR009057">
    <property type="entry name" value="Homeodomain-like_sf"/>
</dbReference>
<feature type="region of interest" description="Disordered" evidence="1">
    <location>
        <begin position="597"/>
        <end position="625"/>
    </location>
</feature>
<feature type="compositionally biased region" description="Acidic residues" evidence="1">
    <location>
        <begin position="174"/>
        <end position="185"/>
    </location>
</feature>